<dbReference type="InterPro" id="IPR011765">
    <property type="entry name" value="Pept_M16_N"/>
</dbReference>
<organism evidence="5 6">
    <name type="scientific">Natranaerobius trueperi</name>
    <dbReference type="NCBI Taxonomy" id="759412"/>
    <lineage>
        <taxon>Bacteria</taxon>
        <taxon>Bacillati</taxon>
        <taxon>Bacillota</taxon>
        <taxon>Clostridia</taxon>
        <taxon>Natranaerobiales</taxon>
        <taxon>Natranaerobiaceae</taxon>
        <taxon>Natranaerobius</taxon>
    </lineage>
</organism>
<dbReference type="InterPro" id="IPR011249">
    <property type="entry name" value="Metalloenz_LuxS/M16"/>
</dbReference>
<comment type="caution">
    <text evidence="5">The sequence shown here is derived from an EMBL/GenBank/DDBJ whole genome shotgun (WGS) entry which is preliminary data.</text>
</comment>
<feature type="domain" description="Peptidase M16 N-terminal" evidence="3">
    <location>
        <begin position="13"/>
        <end position="159"/>
    </location>
</feature>
<dbReference type="PANTHER" id="PTHR11851">
    <property type="entry name" value="METALLOPROTEASE"/>
    <property type="match status" value="1"/>
</dbReference>
<dbReference type="InterPro" id="IPR001431">
    <property type="entry name" value="Pept_M16_Zn_BS"/>
</dbReference>
<dbReference type="AlphaFoldDB" id="A0A226BZC3"/>
<dbReference type="GO" id="GO:0046872">
    <property type="term" value="F:metal ion binding"/>
    <property type="evidence" value="ECO:0007669"/>
    <property type="project" value="InterPro"/>
</dbReference>
<accession>A0A226BZC3</accession>
<dbReference type="PROSITE" id="PS00143">
    <property type="entry name" value="INSULINASE"/>
    <property type="match status" value="1"/>
</dbReference>
<dbReference type="PANTHER" id="PTHR11851:SF49">
    <property type="entry name" value="MITOCHONDRIAL-PROCESSING PEPTIDASE SUBUNIT ALPHA"/>
    <property type="match status" value="1"/>
</dbReference>
<evidence type="ECO:0000313" key="6">
    <source>
        <dbReference type="Proteomes" id="UP000214588"/>
    </source>
</evidence>
<evidence type="ECO:0000313" key="5">
    <source>
        <dbReference type="EMBL" id="OWZ84285.1"/>
    </source>
</evidence>
<evidence type="ECO:0000256" key="1">
    <source>
        <dbReference type="ARBA" id="ARBA00007261"/>
    </source>
</evidence>
<dbReference type="Gene3D" id="3.30.830.10">
    <property type="entry name" value="Metalloenzyme, LuxS/M16 peptidase-like"/>
    <property type="match status" value="2"/>
</dbReference>
<name>A0A226BZC3_9FIRM</name>
<proteinExistence type="inferred from homology"/>
<dbReference type="GO" id="GO:0006508">
    <property type="term" value="P:proteolysis"/>
    <property type="evidence" value="ECO:0007669"/>
    <property type="project" value="InterPro"/>
</dbReference>
<evidence type="ECO:0000259" key="4">
    <source>
        <dbReference type="Pfam" id="PF05193"/>
    </source>
</evidence>
<dbReference type="FunFam" id="3.30.830.10:FF:000008">
    <property type="entry name" value="Mitochondrial-processing peptidase subunit beta"/>
    <property type="match status" value="1"/>
</dbReference>
<comment type="similarity">
    <text evidence="1 2">Belongs to the peptidase M16 family.</text>
</comment>
<dbReference type="InterPro" id="IPR007863">
    <property type="entry name" value="Peptidase_M16_C"/>
</dbReference>
<evidence type="ECO:0000259" key="3">
    <source>
        <dbReference type="Pfam" id="PF00675"/>
    </source>
</evidence>
<dbReference type="SUPFAM" id="SSF63411">
    <property type="entry name" value="LuxS/MPP-like metallohydrolase"/>
    <property type="match status" value="2"/>
</dbReference>
<protein>
    <submittedName>
        <fullName evidence="5">Peptidase M16</fullName>
    </submittedName>
</protein>
<sequence length="415" mass="47618">MFYKDILNNGLRILIEPMENVRSITVGVWIKSGSRFESEKTQGISHLLEHMLFKGTDKMSARDIAERVDSIGGHMNAFTSKEYTCIYLKVIDTHFDIALDILSDMYFNSKFTEEELKKEKQVILEEIKMYEDTPDEYVHDLVLEGSYEGHELAHNILGDRKSVNDILLDDLNDHYNTYFTADKTVVSVSGNIDRSQAVSSIAKYFNVFKEKNSQSNDSLSIPNFKQNNILKTKDTEQIHKCIAFSSLHVNDERLYQLNLLNNIIGGGMSSKLFQELREERGLCYAVFSYYLNFLDSGLFIIYAGVAEDNYYESCDLIWEILNNVKNGDITKEELERSKEQVKGNILMGLESTSNRMARLGRDELIKEKILTTDEIIQKIDQTTENDLVKLADDIFNKDNMSNAVIGPVSEIYQLK</sequence>
<gene>
    <name evidence="5" type="ORF">CDO51_04295</name>
</gene>
<dbReference type="OrthoDB" id="9811314at2"/>
<dbReference type="Pfam" id="PF00675">
    <property type="entry name" value="Peptidase_M16"/>
    <property type="match status" value="1"/>
</dbReference>
<keyword evidence="6" id="KW-1185">Reference proteome</keyword>
<dbReference type="Proteomes" id="UP000214588">
    <property type="component" value="Unassembled WGS sequence"/>
</dbReference>
<dbReference type="RefSeq" id="WP_089023070.1">
    <property type="nucleotide sequence ID" value="NZ_NIQC01000006.1"/>
</dbReference>
<dbReference type="Pfam" id="PF05193">
    <property type="entry name" value="Peptidase_M16_C"/>
    <property type="match status" value="1"/>
</dbReference>
<feature type="domain" description="Peptidase M16 C-terminal" evidence="4">
    <location>
        <begin position="168"/>
        <end position="340"/>
    </location>
</feature>
<dbReference type="GO" id="GO:0004222">
    <property type="term" value="F:metalloendopeptidase activity"/>
    <property type="evidence" value="ECO:0007669"/>
    <property type="project" value="InterPro"/>
</dbReference>
<evidence type="ECO:0000256" key="2">
    <source>
        <dbReference type="RuleBase" id="RU004447"/>
    </source>
</evidence>
<dbReference type="InterPro" id="IPR050361">
    <property type="entry name" value="MPP/UQCRC_Complex"/>
</dbReference>
<reference evidence="5 6" key="1">
    <citation type="submission" date="2017-06" db="EMBL/GenBank/DDBJ databases">
        <title>Draft Genome Sequence of Natranaerobius trueperi halophilic, alkalithermophilic bacteria from soda lakes.</title>
        <authorList>
            <person name="Zhao B."/>
        </authorList>
    </citation>
    <scope>NUCLEOTIDE SEQUENCE [LARGE SCALE GENOMIC DNA]</scope>
    <source>
        <strain evidence="5 6">DSM 18760</strain>
    </source>
</reference>
<dbReference type="EMBL" id="NIQC01000006">
    <property type="protein sequence ID" value="OWZ84285.1"/>
    <property type="molecule type" value="Genomic_DNA"/>
</dbReference>